<dbReference type="GO" id="GO:0005634">
    <property type="term" value="C:nucleus"/>
    <property type="evidence" value="ECO:0007669"/>
    <property type="project" value="UniProtKB-SubCell"/>
</dbReference>
<keyword evidence="5" id="KW-0862">Zinc</keyword>
<evidence type="ECO:0000256" key="8">
    <source>
        <dbReference type="PROSITE-ProRule" id="PRU00357"/>
    </source>
</evidence>
<evidence type="ECO:0000313" key="11">
    <source>
        <dbReference type="EMBL" id="AGI62035.1"/>
    </source>
</evidence>
<organism evidence="11">
    <name type="scientific">Erycina pusilla</name>
    <dbReference type="NCBI Taxonomy" id="154679"/>
    <lineage>
        <taxon>Eukaryota</taxon>
        <taxon>Viridiplantae</taxon>
        <taxon>Streptophyta</taxon>
        <taxon>Embryophyta</taxon>
        <taxon>Tracheophyta</taxon>
        <taxon>Spermatophyta</taxon>
        <taxon>Magnoliopsida</taxon>
        <taxon>Liliopsida</taxon>
        <taxon>Asparagales</taxon>
        <taxon>Orchidaceae</taxon>
        <taxon>Epidendroideae</taxon>
        <taxon>Cymbidieae</taxon>
        <taxon>Oncidiinae</taxon>
        <taxon>Erycina</taxon>
    </lineage>
</organism>
<protein>
    <submittedName>
        <fullName evidence="11">CONSTANS-like 11</fullName>
    </submittedName>
</protein>
<evidence type="ECO:0000259" key="10">
    <source>
        <dbReference type="PROSITE" id="PS51017"/>
    </source>
</evidence>
<dbReference type="CDD" id="cd19821">
    <property type="entry name" value="Bbox1_BBX-like"/>
    <property type="match status" value="1"/>
</dbReference>
<evidence type="ECO:0000256" key="1">
    <source>
        <dbReference type="ARBA" id="ARBA00004123"/>
    </source>
</evidence>
<comment type="similarity">
    <text evidence="2">Belongs to the CONSTANS family.</text>
</comment>
<feature type="domain" description="CCT" evidence="10">
    <location>
        <begin position="178"/>
        <end position="220"/>
    </location>
</feature>
<dbReference type="PANTHER" id="PTHR31319">
    <property type="entry name" value="ZINC FINGER PROTEIN CONSTANS-LIKE 4"/>
    <property type="match status" value="1"/>
</dbReference>
<dbReference type="Pfam" id="PF06203">
    <property type="entry name" value="CCT"/>
    <property type="match status" value="1"/>
</dbReference>
<comment type="subcellular location">
    <subcellularLocation>
        <location evidence="1 8">Nucleus</location>
    </subcellularLocation>
</comment>
<dbReference type="InterPro" id="IPR010402">
    <property type="entry name" value="CCT_domain"/>
</dbReference>
<evidence type="ECO:0000256" key="5">
    <source>
        <dbReference type="ARBA" id="ARBA00022833"/>
    </source>
</evidence>
<dbReference type="PROSITE" id="PS50119">
    <property type="entry name" value="ZF_BBOX"/>
    <property type="match status" value="1"/>
</dbReference>
<proteinExistence type="evidence at transcript level"/>
<dbReference type="GO" id="GO:0009909">
    <property type="term" value="P:regulation of flower development"/>
    <property type="evidence" value="ECO:0007669"/>
    <property type="project" value="InterPro"/>
</dbReference>
<keyword evidence="6 8" id="KW-0539">Nucleus</keyword>
<dbReference type="GO" id="GO:0003700">
    <property type="term" value="F:DNA-binding transcription factor activity"/>
    <property type="evidence" value="ECO:0007669"/>
    <property type="project" value="TreeGrafter"/>
</dbReference>
<evidence type="ECO:0000256" key="3">
    <source>
        <dbReference type="ARBA" id="ARBA00022723"/>
    </source>
</evidence>
<sequence>MLKEKKQDSTHTKPSLCDSCHSLSPLFYCCADAAYLCSNCDFSIHSTNPLARRHRRVPVFPISAGSLVIGGVPSTRQKDEEEEVDEYLDLMKFRSCEEEEKEISLEDFEMSYEGFNEGIHCSDSLVHVESLSSIEATLVPQNSINCVSNSQITSSKGTSDIFHGPPLQMSQHFTPMDREARVLRYREKRKTRKFQKIIRYASRKAYAETRPRIKGRFAKRTDVEHEVIDQMFVAPVMVESGYGFVHSY</sequence>
<name>M9QS90_9ASPA</name>
<dbReference type="AlphaFoldDB" id="M9QS90"/>
<dbReference type="Pfam" id="PF00643">
    <property type="entry name" value="zf-B_box"/>
    <property type="match status" value="1"/>
</dbReference>
<reference evidence="11" key="1">
    <citation type="journal article" date="2013" name="Planta">
        <title>Global transcriptome analysis and identification of a CONSTANS-like gene family in the orchid Erycina pusilla.</title>
        <authorList>
            <person name="Chou M.L."/>
            <person name="Shih M.C."/>
            <person name="Chan M.T."/>
            <person name="Liao S.Y."/>
            <person name="Hsu C.T."/>
            <person name="Haung Y.T."/>
            <person name="Chen J.J."/>
            <person name="Liao D.C."/>
            <person name="Wu F.H."/>
            <person name="Lin C.S."/>
        </authorList>
    </citation>
    <scope>NUCLEOTIDE SEQUENCE</scope>
</reference>
<evidence type="ECO:0000256" key="6">
    <source>
        <dbReference type="ARBA" id="ARBA00023242"/>
    </source>
</evidence>
<keyword evidence="3" id="KW-0479">Metal-binding</keyword>
<gene>
    <name evidence="11" type="primary">COL11</name>
</gene>
<accession>M9QS90</accession>
<evidence type="ECO:0000259" key="9">
    <source>
        <dbReference type="PROSITE" id="PS50119"/>
    </source>
</evidence>
<keyword evidence="4 7" id="KW-0863">Zinc-finger</keyword>
<evidence type="ECO:0000256" key="2">
    <source>
        <dbReference type="ARBA" id="ARBA00010024"/>
    </source>
</evidence>
<evidence type="ECO:0000256" key="7">
    <source>
        <dbReference type="PROSITE-ProRule" id="PRU00024"/>
    </source>
</evidence>
<dbReference type="InterPro" id="IPR000315">
    <property type="entry name" value="Znf_B-box"/>
</dbReference>
<reference evidence="11" key="2">
    <citation type="submission" date="2013-03" db="EMBL/GenBank/DDBJ databases">
        <authorList>
            <person name="Lin C.-S."/>
            <person name="Chan M.-T."/>
            <person name="Shih M.-C."/>
        </authorList>
    </citation>
    <scope>NUCLEOTIDE SEQUENCE</scope>
</reference>
<dbReference type="PANTHER" id="PTHR31319:SF39">
    <property type="entry name" value="ZINC FINGER PROTEIN CONSTANS-LIKE 1"/>
    <property type="match status" value="1"/>
</dbReference>
<dbReference type="GO" id="GO:0008270">
    <property type="term" value="F:zinc ion binding"/>
    <property type="evidence" value="ECO:0007669"/>
    <property type="project" value="UniProtKB-KW"/>
</dbReference>
<dbReference type="GO" id="GO:2000028">
    <property type="term" value="P:regulation of photoperiodism, flowering"/>
    <property type="evidence" value="ECO:0007669"/>
    <property type="project" value="TreeGrafter"/>
</dbReference>
<feature type="domain" description="B box-type" evidence="9">
    <location>
        <begin position="12"/>
        <end position="59"/>
    </location>
</feature>
<dbReference type="InterPro" id="IPR045281">
    <property type="entry name" value="CONSTANS-like"/>
</dbReference>
<evidence type="ECO:0000256" key="4">
    <source>
        <dbReference type="ARBA" id="ARBA00022771"/>
    </source>
</evidence>
<dbReference type="SMART" id="SM00336">
    <property type="entry name" value="BBOX"/>
    <property type="match status" value="1"/>
</dbReference>
<dbReference type="PROSITE" id="PS51017">
    <property type="entry name" value="CCT"/>
    <property type="match status" value="1"/>
</dbReference>
<dbReference type="EMBL" id="KC836894">
    <property type="protein sequence ID" value="AGI62035.1"/>
    <property type="molecule type" value="mRNA"/>
</dbReference>
<dbReference type="InterPro" id="IPR049808">
    <property type="entry name" value="CONSTANS-like_Bbox1"/>
</dbReference>